<dbReference type="VEuPathDB" id="FungiDB:ASPSYDRAFT_87014"/>
<reference evidence="3" key="1">
    <citation type="journal article" date="2017" name="Genome Biol.">
        <title>Comparative genomics reveals high biological diversity and specific adaptations in the industrially and medically important fungal genus Aspergillus.</title>
        <authorList>
            <person name="de Vries R.P."/>
            <person name="Riley R."/>
            <person name="Wiebenga A."/>
            <person name="Aguilar-Osorio G."/>
            <person name="Amillis S."/>
            <person name="Uchima C.A."/>
            <person name="Anderluh G."/>
            <person name="Asadollahi M."/>
            <person name="Askin M."/>
            <person name="Barry K."/>
            <person name="Battaglia E."/>
            <person name="Bayram O."/>
            <person name="Benocci T."/>
            <person name="Braus-Stromeyer S.A."/>
            <person name="Caldana C."/>
            <person name="Canovas D."/>
            <person name="Cerqueira G.C."/>
            <person name="Chen F."/>
            <person name="Chen W."/>
            <person name="Choi C."/>
            <person name="Clum A."/>
            <person name="Dos Santos R.A."/>
            <person name="Damasio A.R."/>
            <person name="Diallinas G."/>
            <person name="Emri T."/>
            <person name="Fekete E."/>
            <person name="Flipphi M."/>
            <person name="Freyberg S."/>
            <person name="Gallo A."/>
            <person name="Gournas C."/>
            <person name="Habgood R."/>
            <person name="Hainaut M."/>
            <person name="Harispe M.L."/>
            <person name="Henrissat B."/>
            <person name="Hilden K.S."/>
            <person name="Hope R."/>
            <person name="Hossain A."/>
            <person name="Karabika E."/>
            <person name="Karaffa L."/>
            <person name="Karanyi Z."/>
            <person name="Krasevec N."/>
            <person name="Kuo A."/>
            <person name="Kusch H."/>
            <person name="LaButti K."/>
            <person name="Lagendijk E.L."/>
            <person name="Lapidus A."/>
            <person name="Levasseur A."/>
            <person name="Lindquist E."/>
            <person name="Lipzen A."/>
            <person name="Logrieco A.F."/>
            <person name="MacCabe A."/>
            <person name="Maekelae M.R."/>
            <person name="Malavazi I."/>
            <person name="Melin P."/>
            <person name="Meyer V."/>
            <person name="Mielnichuk N."/>
            <person name="Miskei M."/>
            <person name="Molnar A.P."/>
            <person name="Mule G."/>
            <person name="Ngan C.Y."/>
            <person name="Orejas M."/>
            <person name="Orosz E."/>
            <person name="Ouedraogo J.P."/>
            <person name="Overkamp K.M."/>
            <person name="Park H.-S."/>
            <person name="Perrone G."/>
            <person name="Piumi F."/>
            <person name="Punt P.J."/>
            <person name="Ram A.F."/>
            <person name="Ramon A."/>
            <person name="Rauscher S."/>
            <person name="Record E."/>
            <person name="Riano-Pachon D.M."/>
            <person name="Robert V."/>
            <person name="Roehrig J."/>
            <person name="Ruller R."/>
            <person name="Salamov A."/>
            <person name="Salih N.S."/>
            <person name="Samson R.A."/>
            <person name="Sandor E."/>
            <person name="Sanguinetti M."/>
            <person name="Schuetze T."/>
            <person name="Sepcic K."/>
            <person name="Shelest E."/>
            <person name="Sherlock G."/>
            <person name="Sophianopoulou V."/>
            <person name="Squina F.M."/>
            <person name="Sun H."/>
            <person name="Susca A."/>
            <person name="Todd R.B."/>
            <person name="Tsang A."/>
            <person name="Unkles S.E."/>
            <person name="van de Wiele N."/>
            <person name="van Rossen-Uffink D."/>
            <person name="Oliveira J.V."/>
            <person name="Vesth T.C."/>
            <person name="Visser J."/>
            <person name="Yu J.-H."/>
            <person name="Zhou M."/>
            <person name="Andersen M.R."/>
            <person name="Archer D.B."/>
            <person name="Baker S.E."/>
            <person name="Benoit I."/>
            <person name="Brakhage A.A."/>
            <person name="Braus G.H."/>
            <person name="Fischer R."/>
            <person name="Frisvad J.C."/>
            <person name="Goldman G.H."/>
            <person name="Houbraken J."/>
            <person name="Oakley B."/>
            <person name="Pocsi I."/>
            <person name="Scazzocchio C."/>
            <person name="Seiboth B."/>
            <person name="vanKuyk P.A."/>
            <person name="Wortman J."/>
            <person name="Dyer P.S."/>
            <person name="Grigoriev I.V."/>
        </authorList>
    </citation>
    <scope>NUCLEOTIDE SEQUENCE [LARGE SCALE GENOMIC DNA]</scope>
    <source>
        <strain evidence="3">CBS 593.65</strain>
    </source>
</reference>
<keyword evidence="3" id="KW-1185">Reference proteome</keyword>
<dbReference type="Proteomes" id="UP000184356">
    <property type="component" value="Unassembled WGS sequence"/>
</dbReference>
<organism evidence="2 3">
    <name type="scientific">Aspergillus sydowii CBS 593.65</name>
    <dbReference type="NCBI Taxonomy" id="1036612"/>
    <lineage>
        <taxon>Eukaryota</taxon>
        <taxon>Fungi</taxon>
        <taxon>Dikarya</taxon>
        <taxon>Ascomycota</taxon>
        <taxon>Pezizomycotina</taxon>
        <taxon>Eurotiomycetes</taxon>
        <taxon>Eurotiomycetidae</taxon>
        <taxon>Eurotiales</taxon>
        <taxon>Aspergillaceae</taxon>
        <taxon>Aspergillus</taxon>
        <taxon>Aspergillus subgen. Nidulantes</taxon>
    </lineage>
</organism>
<proteinExistence type="predicted"/>
<dbReference type="AlphaFoldDB" id="A0A1L9TLX2"/>
<dbReference type="InterPro" id="IPR001810">
    <property type="entry name" value="F-box_dom"/>
</dbReference>
<dbReference type="STRING" id="1036612.A0A1L9TLX2"/>
<dbReference type="OrthoDB" id="5280464at2759"/>
<dbReference type="Pfam" id="PF00646">
    <property type="entry name" value="F-box"/>
    <property type="match status" value="1"/>
</dbReference>
<evidence type="ECO:0000313" key="2">
    <source>
        <dbReference type="EMBL" id="OJJ60429.1"/>
    </source>
</evidence>
<name>A0A1L9TLX2_9EURO</name>
<gene>
    <name evidence="2" type="ORF">ASPSYDRAFT_87014</name>
</gene>
<dbReference type="RefSeq" id="XP_040704235.1">
    <property type="nucleotide sequence ID" value="XM_040851764.1"/>
</dbReference>
<evidence type="ECO:0000313" key="3">
    <source>
        <dbReference type="Proteomes" id="UP000184356"/>
    </source>
</evidence>
<evidence type="ECO:0000259" key="1">
    <source>
        <dbReference type="Pfam" id="PF00646"/>
    </source>
</evidence>
<feature type="domain" description="F-box" evidence="1">
    <location>
        <begin position="4"/>
        <end position="40"/>
    </location>
</feature>
<protein>
    <recommendedName>
        <fullName evidence="1">F-box domain-containing protein</fullName>
    </recommendedName>
</protein>
<accession>A0A1L9TLX2</accession>
<dbReference type="GeneID" id="63767837"/>
<dbReference type="EMBL" id="KV878584">
    <property type="protein sequence ID" value="OJJ60429.1"/>
    <property type="molecule type" value="Genomic_DNA"/>
</dbReference>
<sequence length="507" mass="57311">MSTLDSLPEELLALVLQNCDTFSQLRSLILTSKRLHDAWTCNQRAILWTVSQKAIVSFSDSLIAVRATRIAKDSFISCQLPPDPFPISELSGDTVKPSIDEVKHALEFTHLAQYLEDKTRSPVGKRKEFLPDRWYFDSLAWSPRTWQVWRENYHGAVYRYLAAGAVLCRAYYAPLVSEKRPAGFLSSLLSILEGIAVQSDREYPAWFTEDEQRYLATIPLYDSQAYANWESAFKPLEELFVSESKKQSRLLGPVTPPQASEGLSECLHCIFGTTAKNPQSLDPTHANTLFQQTLQFLNLIDDDIRLLISLPGDTPLKPIDDPINHPSTTAFLFGSFTPMNITIRRSQCQCKCITTSAFAKPILPPLSSKSLSSSTPKTNPSQYLSFSNMHNYLKKVHDASSLPNCYSDPIQKTPPPITFFTEYMMRKYFGLRFACTMFDSTREIRCAWYAFHQFGGVFTGFGPAHRPGLGDDDDDDDEGETYVGQDLLVSVDEPSPVPCFDEHAWYY</sequence>